<feature type="compositionally biased region" description="Low complexity" evidence="1">
    <location>
        <begin position="93"/>
        <end position="140"/>
    </location>
</feature>
<dbReference type="InterPro" id="IPR043504">
    <property type="entry name" value="Peptidase_S1_PA_chymotrypsin"/>
</dbReference>
<feature type="region of interest" description="Disordered" evidence="1">
    <location>
        <begin position="75"/>
        <end position="140"/>
    </location>
</feature>
<sequence length="442" mass="45640">MRNRTAGVLAVPLLASLLVAAPSPAGAYSVATRPLAATQAAAVEAASFWLGNGGANLAAATPYGVQTAVEKIATRGETTPGTKPGTIPPSLPTTTTTARTATPATTTADQTATSTATSAGETATPATTAADQTATTTAGKPVTPTTLGKVFFVGADGQPHWCTGTAMQSQYRNVVATAAHCVYDTQRNGYTLGTWVFVPGYTGAGAPAGLYVGKQLFGHYDFDVYRDYDRDYAFVTVYEGVVTTATGDLANFGRLGDNVGGQGLAWNQPQVDARIDVFGYPAGQHPDGSRPYPGETLETSSGRTATAVVPSIKGEELLAVGSPFTGEGALGSSWLSRYDKAAGMGYLNGLTISVADTDADLRYDTSLSPYFDGETQAVHAAAARHGAARSSRGNRAFQPPPGSGGGFSFCRARHAIVFPAEIRMAQFALSPGLPGMLNWRSS</sequence>
<name>A0A9X2GK07_9ACTN</name>
<evidence type="ECO:0000256" key="2">
    <source>
        <dbReference type="SAM" id="SignalP"/>
    </source>
</evidence>
<feature type="chain" id="PRO_5040981841" description="Trypsin-like serine protease" evidence="2">
    <location>
        <begin position="28"/>
        <end position="442"/>
    </location>
</feature>
<comment type="caution">
    <text evidence="3">The sequence shown here is derived from an EMBL/GenBank/DDBJ whole genome shotgun (WGS) entry which is preliminary data.</text>
</comment>
<evidence type="ECO:0000313" key="4">
    <source>
        <dbReference type="Proteomes" id="UP001139648"/>
    </source>
</evidence>
<dbReference type="RefSeq" id="WP_253746219.1">
    <property type="nucleotide sequence ID" value="NZ_BAABKA010000007.1"/>
</dbReference>
<evidence type="ECO:0008006" key="5">
    <source>
        <dbReference type="Google" id="ProtNLM"/>
    </source>
</evidence>
<accession>A0A9X2GK07</accession>
<keyword evidence="4" id="KW-1185">Reference proteome</keyword>
<evidence type="ECO:0000256" key="1">
    <source>
        <dbReference type="SAM" id="MobiDB-lite"/>
    </source>
</evidence>
<organism evidence="3 4">
    <name type="scientific">Nonomuraea thailandensis</name>
    <dbReference type="NCBI Taxonomy" id="1188745"/>
    <lineage>
        <taxon>Bacteria</taxon>
        <taxon>Bacillati</taxon>
        <taxon>Actinomycetota</taxon>
        <taxon>Actinomycetes</taxon>
        <taxon>Streptosporangiales</taxon>
        <taxon>Streptosporangiaceae</taxon>
        <taxon>Nonomuraea</taxon>
    </lineage>
</organism>
<dbReference type="SUPFAM" id="SSF50494">
    <property type="entry name" value="Trypsin-like serine proteases"/>
    <property type="match status" value="1"/>
</dbReference>
<dbReference type="Gene3D" id="2.40.10.10">
    <property type="entry name" value="Trypsin-like serine proteases"/>
    <property type="match status" value="2"/>
</dbReference>
<feature type="compositionally biased region" description="Low complexity" evidence="1">
    <location>
        <begin position="75"/>
        <end position="85"/>
    </location>
</feature>
<dbReference type="EMBL" id="JAMZEB010000002">
    <property type="protein sequence ID" value="MCP2358984.1"/>
    <property type="molecule type" value="Genomic_DNA"/>
</dbReference>
<evidence type="ECO:0000313" key="3">
    <source>
        <dbReference type="EMBL" id="MCP2358984.1"/>
    </source>
</evidence>
<proteinExistence type="predicted"/>
<gene>
    <name evidence="3" type="ORF">HD597_006004</name>
</gene>
<dbReference type="Proteomes" id="UP001139648">
    <property type="component" value="Unassembled WGS sequence"/>
</dbReference>
<dbReference type="AlphaFoldDB" id="A0A9X2GK07"/>
<feature type="signal peptide" evidence="2">
    <location>
        <begin position="1"/>
        <end position="27"/>
    </location>
</feature>
<dbReference type="InterPro" id="IPR009003">
    <property type="entry name" value="Peptidase_S1_PA"/>
</dbReference>
<keyword evidence="2" id="KW-0732">Signal</keyword>
<protein>
    <recommendedName>
        <fullName evidence="5">Trypsin-like serine protease</fullName>
    </recommendedName>
</protein>
<reference evidence="3" key="1">
    <citation type="submission" date="2022-06" db="EMBL/GenBank/DDBJ databases">
        <title>Sequencing the genomes of 1000 actinobacteria strains.</title>
        <authorList>
            <person name="Klenk H.-P."/>
        </authorList>
    </citation>
    <scope>NUCLEOTIDE SEQUENCE</scope>
    <source>
        <strain evidence="3">DSM 46694</strain>
    </source>
</reference>